<evidence type="ECO:0000256" key="8">
    <source>
        <dbReference type="SAM" id="SignalP"/>
    </source>
</evidence>
<keyword evidence="4" id="KW-0812">Transmembrane</keyword>
<reference evidence="10 11" key="1">
    <citation type="submission" date="2014-04" db="EMBL/GenBank/DDBJ databases">
        <authorList>
            <consortium name="DOE Joint Genome Institute"/>
            <person name="Kuo A."/>
            <person name="Kohler A."/>
            <person name="Nagy L.G."/>
            <person name="Floudas D."/>
            <person name="Copeland A."/>
            <person name="Barry K.W."/>
            <person name="Cichocki N."/>
            <person name="Veneault-Fourrey C."/>
            <person name="LaButti K."/>
            <person name="Lindquist E.A."/>
            <person name="Lipzen A."/>
            <person name="Lundell T."/>
            <person name="Morin E."/>
            <person name="Murat C."/>
            <person name="Sun H."/>
            <person name="Tunlid A."/>
            <person name="Henrissat B."/>
            <person name="Grigoriev I.V."/>
            <person name="Hibbett D.S."/>
            <person name="Martin F."/>
            <person name="Nordberg H.P."/>
            <person name="Cantor M.N."/>
            <person name="Hua S.X."/>
        </authorList>
    </citation>
    <scope>NUCLEOTIDE SEQUENCE [LARGE SCALE GENOMIC DNA]</scope>
    <source>
        <strain evidence="10 11">LaAM-08-1</strain>
    </source>
</reference>
<evidence type="ECO:0000313" key="11">
    <source>
        <dbReference type="Proteomes" id="UP000054477"/>
    </source>
</evidence>
<evidence type="ECO:0000256" key="1">
    <source>
        <dbReference type="ARBA" id="ARBA00004167"/>
    </source>
</evidence>
<dbReference type="Pfam" id="PF04577">
    <property type="entry name" value="Glyco_transf_61"/>
    <property type="match status" value="1"/>
</dbReference>
<keyword evidence="7" id="KW-0325">Glycoprotein</keyword>
<reference evidence="11" key="2">
    <citation type="submission" date="2015-01" db="EMBL/GenBank/DDBJ databases">
        <title>Evolutionary Origins and Diversification of the Mycorrhizal Mutualists.</title>
        <authorList>
            <consortium name="DOE Joint Genome Institute"/>
            <consortium name="Mycorrhizal Genomics Consortium"/>
            <person name="Kohler A."/>
            <person name="Kuo A."/>
            <person name="Nagy L.G."/>
            <person name="Floudas D."/>
            <person name="Copeland A."/>
            <person name="Barry K.W."/>
            <person name="Cichocki N."/>
            <person name="Veneault-Fourrey C."/>
            <person name="LaButti K."/>
            <person name="Lindquist E.A."/>
            <person name="Lipzen A."/>
            <person name="Lundell T."/>
            <person name="Morin E."/>
            <person name="Murat C."/>
            <person name="Riley R."/>
            <person name="Ohm R."/>
            <person name="Sun H."/>
            <person name="Tunlid A."/>
            <person name="Henrissat B."/>
            <person name="Grigoriev I.V."/>
            <person name="Hibbett D.S."/>
            <person name="Martin F."/>
        </authorList>
    </citation>
    <scope>NUCLEOTIDE SEQUENCE [LARGE SCALE GENOMIC DNA]</scope>
    <source>
        <strain evidence="11">LaAM-08-1</strain>
    </source>
</reference>
<dbReference type="AlphaFoldDB" id="A0A0C9XEG4"/>
<evidence type="ECO:0000256" key="4">
    <source>
        <dbReference type="ARBA" id="ARBA00022692"/>
    </source>
</evidence>
<protein>
    <recommendedName>
        <fullName evidence="9">Glycosyltransferase 61 catalytic domain-containing protein</fullName>
    </recommendedName>
</protein>
<keyword evidence="5" id="KW-1133">Transmembrane helix</keyword>
<name>A0A0C9XEG4_9AGAR</name>
<dbReference type="GO" id="GO:0016020">
    <property type="term" value="C:membrane"/>
    <property type="evidence" value="ECO:0007669"/>
    <property type="project" value="UniProtKB-SubCell"/>
</dbReference>
<keyword evidence="8" id="KW-0732">Signal</keyword>
<evidence type="ECO:0000259" key="9">
    <source>
        <dbReference type="Pfam" id="PF04577"/>
    </source>
</evidence>
<keyword evidence="2" id="KW-0328">Glycosyltransferase</keyword>
<dbReference type="InterPro" id="IPR007657">
    <property type="entry name" value="Glycosyltransferase_61"/>
</dbReference>
<feature type="chain" id="PRO_5002205825" description="Glycosyltransferase 61 catalytic domain-containing protein" evidence="8">
    <location>
        <begin position="27"/>
        <end position="488"/>
    </location>
</feature>
<dbReference type="Proteomes" id="UP000054477">
    <property type="component" value="Unassembled WGS sequence"/>
</dbReference>
<comment type="subcellular location">
    <subcellularLocation>
        <location evidence="1">Membrane</location>
        <topology evidence="1">Single-pass membrane protein</topology>
    </subcellularLocation>
</comment>
<keyword evidence="11" id="KW-1185">Reference proteome</keyword>
<dbReference type="PANTHER" id="PTHR20961">
    <property type="entry name" value="GLYCOSYLTRANSFERASE"/>
    <property type="match status" value="1"/>
</dbReference>
<dbReference type="GO" id="GO:0035269">
    <property type="term" value="P:protein O-linked glycosylation via mannose"/>
    <property type="evidence" value="ECO:0007669"/>
    <property type="project" value="TreeGrafter"/>
</dbReference>
<feature type="signal peptide" evidence="8">
    <location>
        <begin position="1"/>
        <end position="26"/>
    </location>
</feature>
<feature type="domain" description="Glycosyltransferase 61 catalytic" evidence="9">
    <location>
        <begin position="251"/>
        <end position="408"/>
    </location>
</feature>
<gene>
    <name evidence="10" type="ORF">K443DRAFT_95264</name>
</gene>
<keyword evidence="6" id="KW-0472">Membrane</keyword>
<evidence type="ECO:0000256" key="5">
    <source>
        <dbReference type="ARBA" id="ARBA00022989"/>
    </source>
</evidence>
<dbReference type="PANTHER" id="PTHR20961:SF38">
    <property type="entry name" value="PROTEIN O-LINKED-MANNOSE BETA-1,4-N-ACETYLGLUCOSAMINYLTRANSFERASE 2"/>
    <property type="match status" value="1"/>
</dbReference>
<evidence type="ECO:0000313" key="10">
    <source>
        <dbReference type="EMBL" id="KIK03301.1"/>
    </source>
</evidence>
<organism evidence="10 11">
    <name type="scientific">Laccaria amethystina LaAM-08-1</name>
    <dbReference type="NCBI Taxonomy" id="1095629"/>
    <lineage>
        <taxon>Eukaryota</taxon>
        <taxon>Fungi</taxon>
        <taxon>Dikarya</taxon>
        <taxon>Basidiomycota</taxon>
        <taxon>Agaricomycotina</taxon>
        <taxon>Agaricomycetes</taxon>
        <taxon>Agaricomycetidae</taxon>
        <taxon>Agaricales</taxon>
        <taxon>Agaricineae</taxon>
        <taxon>Hydnangiaceae</taxon>
        <taxon>Laccaria</taxon>
    </lineage>
</organism>
<dbReference type="HOGENOM" id="CLU_033167_0_0_1"/>
<sequence length="488" mass="54844">MAPAAPTPREILLLSLLLFILLVTHSTSLPKSGLAKPELKGNLSAVPPALSRSKTIDTQLIWSASPVPQTKIVSHVPGKFHAVISSSALTRPSGWTILDRLYILKGVLYIVSDEPRTVPDIRFIYSKGVFIQPGPEAAETRIPSDEDIRIISSSEAKKLFGSGAQIMGGVTFLVNDPPQFITHYYHWSAELWFGFWRTYSSLDTAITSEGNTTLPAVRRLMFNHLDAFHWRDYALMNQWVVRSSFPSIIMEFIDDWRDRAEMGRPFVFDRVVIADRSAAMLSYNYARYQRTAGAPMALPGSVNWWMPIRNNVVEFAGLGPAIGGGTTSIPVITYISRQQWGRRMLIPEHHDKLVKELYKLRDQYGYEVNVVNAEAMSRVEQIQLAARTTIMMGVHGNGLTSLIWMKPSPRSTVMEFFYPQGFAHDYEYTTRALGMVHYGFWNSEYFTSPAVPIPKYVEGFQGNAIPLDGEAVARLCVERLTLASEVDD</sequence>
<evidence type="ECO:0000256" key="7">
    <source>
        <dbReference type="ARBA" id="ARBA00023180"/>
    </source>
</evidence>
<keyword evidence="3" id="KW-0808">Transferase</keyword>
<dbReference type="InterPro" id="IPR049625">
    <property type="entry name" value="Glyco_transf_61_cat"/>
</dbReference>
<dbReference type="EMBL" id="KN838581">
    <property type="protein sequence ID" value="KIK03301.1"/>
    <property type="molecule type" value="Genomic_DNA"/>
</dbReference>
<evidence type="ECO:0000256" key="6">
    <source>
        <dbReference type="ARBA" id="ARBA00023136"/>
    </source>
</evidence>
<dbReference type="GO" id="GO:0005783">
    <property type="term" value="C:endoplasmic reticulum"/>
    <property type="evidence" value="ECO:0007669"/>
    <property type="project" value="TreeGrafter"/>
</dbReference>
<dbReference type="OrthoDB" id="529273at2759"/>
<dbReference type="STRING" id="1095629.A0A0C9XEG4"/>
<accession>A0A0C9XEG4</accession>
<evidence type="ECO:0000256" key="3">
    <source>
        <dbReference type="ARBA" id="ARBA00022679"/>
    </source>
</evidence>
<evidence type="ECO:0000256" key="2">
    <source>
        <dbReference type="ARBA" id="ARBA00022676"/>
    </source>
</evidence>
<dbReference type="GO" id="GO:0097363">
    <property type="term" value="F:protein O-acetylglucosaminyltransferase activity"/>
    <property type="evidence" value="ECO:0007669"/>
    <property type="project" value="TreeGrafter"/>
</dbReference>
<proteinExistence type="predicted"/>